<keyword evidence="2" id="KW-0223">Dioxygenase</keyword>
<feature type="region of interest" description="Disordered" evidence="1">
    <location>
        <begin position="27"/>
        <end position="78"/>
    </location>
</feature>
<feature type="compositionally biased region" description="Basic residues" evidence="1">
    <location>
        <begin position="64"/>
        <end position="78"/>
    </location>
</feature>
<keyword evidence="2" id="KW-0560">Oxidoreductase</keyword>
<proteinExistence type="predicted"/>
<keyword evidence="4" id="KW-1185">Reference proteome</keyword>
<dbReference type="AlphaFoldDB" id="A0A084VJX7"/>
<accession>A0A084VJX7</accession>
<evidence type="ECO:0000313" key="3">
    <source>
        <dbReference type="EnsemblMetazoa" id="ASIC005593-PA"/>
    </source>
</evidence>
<dbReference type="GO" id="GO:0051213">
    <property type="term" value="F:dioxygenase activity"/>
    <property type="evidence" value="ECO:0007669"/>
    <property type="project" value="UniProtKB-KW"/>
</dbReference>
<name>A0A084VJX7_ANOSI</name>
<evidence type="ECO:0000313" key="2">
    <source>
        <dbReference type="EMBL" id="KFB38271.1"/>
    </source>
</evidence>
<dbReference type="VEuPathDB" id="VectorBase:ASIC005593"/>
<organism evidence="2">
    <name type="scientific">Anopheles sinensis</name>
    <name type="common">Mosquito</name>
    <dbReference type="NCBI Taxonomy" id="74873"/>
    <lineage>
        <taxon>Eukaryota</taxon>
        <taxon>Metazoa</taxon>
        <taxon>Ecdysozoa</taxon>
        <taxon>Arthropoda</taxon>
        <taxon>Hexapoda</taxon>
        <taxon>Insecta</taxon>
        <taxon>Pterygota</taxon>
        <taxon>Neoptera</taxon>
        <taxon>Endopterygota</taxon>
        <taxon>Diptera</taxon>
        <taxon>Nematocera</taxon>
        <taxon>Culicoidea</taxon>
        <taxon>Culicidae</taxon>
        <taxon>Anophelinae</taxon>
        <taxon>Anopheles</taxon>
    </lineage>
</organism>
<reference evidence="2 4" key="1">
    <citation type="journal article" date="2014" name="BMC Genomics">
        <title>Genome sequence of Anopheles sinensis provides insight into genetics basis of mosquito competence for malaria parasites.</title>
        <authorList>
            <person name="Zhou D."/>
            <person name="Zhang D."/>
            <person name="Ding G."/>
            <person name="Shi L."/>
            <person name="Hou Q."/>
            <person name="Ye Y."/>
            <person name="Xu Y."/>
            <person name="Zhou H."/>
            <person name="Xiong C."/>
            <person name="Li S."/>
            <person name="Yu J."/>
            <person name="Hong S."/>
            <person name="Yu X."/>
            <person name="Zou P."/>
            <person name="Chen C."/>
            <person name="Chang X."/>
            <person name="Wang W."/>
            <person name="Lv Y."/>
            <person name="Sun Y."/>
            <person name="Ma L."/>
            <person name="Shen B."/>
            <person name="Zhu C."/>
        </authorList>
    </citation>
    <scope>NUCLEOTIDE SEQUENCE [LARGE SCALE GENOMIC DNA]</scope>
</reference>
<sequence length="142" mass="15412">MELFASTLGNSSSVPLAALPEATSIAWPTDAEPSTSTRGAGVCTSSMMTRNTSPPDAETEAARKARRHRESQPRHRQRIALNIEDPAVDLSTTSVVTAAADTSIATTSNANVPVIAVVPQHRREYEAYRRRQITLQNGNRNR</sequence>
<dbReference type="EnsemblMetazoa" id="ASIC005593-RA">
    <property type="protein sequence ID" value="ASIC005593-PA"/>
    <property type="gene ID" value="ASIC005593"/>
</dbReference>
<dbReference type="EMBL" id="ATLV01013921">
    <property type="status" value="NOT_ANNOTATED_CDS"/>
    <property type="molecule type" value="Genomic_DNA"/>
</dbReference>
<protein>
    <submittedName>
        <fullName evidence="2 3">Glyoxalase/bleomycin resistance protein/dioxygenase</fullName>
    </submittedName>
</protein>
<dbReference type="Proteomes" id="UP000030765">
    <property type="component" value="Unassembled WGS sequence"/>
</dbReference>
<evidence type="ECO:0000313" key="4">
    <source>
        <dbReference type="Proteomes" id="UP000030765"/>
    </source>
</evidence>
<evidence type="ECO:0000256" key="1">
    <source>
        <dbReference type="SAM" id="MobiDB-lite"/>
    </source>
</evidence>
<dbReference type="EMBL" id="KE524908">
    <property type="protein sequence ID" value="KFB38271.1"/>
    <property type="molecule type" value="Genomic_DNA"/>
</dbReference>
<reference evidence="3" key="2">
    <citation type="submission" date="2020-05" db="UniProtKB">
        <authorList>
            <consortium name="EnsemblMetazoa"/>
        </authorList>
    </citation>
    <scope>IDENTIFICATION</scope>
</reference>
<gene>
    <name evidence="2" type="ORF">ZHAS_00005593</name>
</gene>
<feature type="compositionally biased region" description="Polar residues" evidence="1">
    <location>
        <begin position="32"/>
        <end position="54"/>
    </location>
</feature>